<keyword evidence="3" id="KW-1185">Reference proteome</keyword>
<feature type="signal peptide" evidence="1">
    <location>
        <begin position="1"/>
        <end position="25"/>
    </location>
</feature>
<evidence type="ECO:0008006" key="4">
    <source>
        <dbReference type="Google" id="ProtNLM"/>
    </source>
</evidence>
<dbReference type="EMBL" id="JAWWNJ010000007">
    <property type="protein sequence ID" value="KAK7052145.1"/>
    <property type="molecule type" value="Genomic_DNA"/>
</dbReference>
<comment type="caution">
    <text evidence="2">The sequence shown here is derived from an EMBL/GenBank/DDBJ whole genome shotgun (WGS) entry which is preliminary data.</text>
</comment>
<proteinExistence type="predicted"/>
<reference evidence="2 3" key="1">
    <citation type="journal article" date="2024" name="J Genomics">
        <title>Draft genome sequencing and assembly of Favolaschia claudopus CIRM-BRFM 2984 isolated from oak limbs.</title>
        <authorList>
            <person name="Navarro D."/>
            <person name="Drula E."/>
            <person name="Chaduli D."/>
            <person name="Cazenave R."/>
            <person name="Ahrendt S."/>
            <person name="Wang J."/>
            <person name="Lipzen A."/>
            <person name="Daum C."/>
            <person name="Barry K."/>
            <person name="Grigoriev I.V."/>
            <person name="Favel A."/>
            <person name="Rosso M.N."/>
            <person name="Martin F."/>
        </authorList>
    </citation>
    <scope>NUCLEOTIDE SEQUENCE [LARGE SCALE GENOMIC DNA]</scope>
    <source>
        <strain evidence="2 3">CIRM-BRFM 2984</strain>
    </source>
</reference>
<feature type="chain" id="PRO_5043429680" description="Secreted protein" evidence="1">
    <location>
        <begin position="26"/>
        <end position="113"/>
    </location>
</feature>
<name>A0AAW0DH59_9AGAR</name>
<sequence length="113" mass="12500">MFSNTASPFFRLALALLSLQETHLARKCTFAHTSLLLRLRLTQRCFPDRPAVGCLIPMIRIIFVSDTLAEVSITPSPTYNGHYPGYLPASRYGGGNDASRDLLLETSAKCCIH</sequence>
<keyword evidence="1" id="KW-0732">Signal</keyword>
<organism evidence="2 3">
    <name type="scientific">Favolaschia claudopus</name>
    <dbReference type="NCBI Taxonomy" id="2862362"/>
    <lineage>
        <taxon>Eukaryota</taxon>
        <taxon>Fungi</taxon>
        <taxon>Dikarya</taxon>
        <taxon>Basidiomycota</taxon>
        <taxon>Agaricomycotina</taxon>
        <taxon>Agaricomycetes</taxon>
        <taxon>Agaricomycetidae</taxon>
        <taxon>Agaricales</taxon>
        <taxon>Marasmiineae</taxon>
        <taxon>Mycenaceae</taxon>
        <taxon>Favolaschia</taxon>
    </lineage>
</organism>
<evidence type="ECO:0000256" key="1">
    <source>
        <dbReference type="SAM" id="SignalP"/>
    </source>
</evidence>
<evidence type="ECO:0000313" key="3">
    <source>
        <dbReference type="Proteomes" id="UP001362999"/>
    </source>
</evidence>
<dbReference type="AlphaFoldDB" id="A0AAW0DH59"/>
<gene>
    <name evidence="2" type="ORF">R3P38DRAFT_2858811</name>
</gene>
<protein>
    <recommendedName>
        <fullName evidence="4">Secreted protein</fullName>
    </recommendedName>
</protein>
<dbReference type="Proteomes" id="UP001362999">
    <property type="component" value="Unassembled WGS sequence"/>
</dbReference>
<accession>A0AAW0DH59</accession>
<evidence type="ECO:0000313" key="2">
    <source>
        <dbReference type="EMBL" id="KAK7052145.1"/>
    </source>
</evidence>